<feature type="compositionally biased region" description="Basic and acidic residues" evidence="1">
    <location>
        <begin position="92"/>
        <end position="109"/>
    </location>
</feature>
<dbReference type="EMBL" id="ML987194">
    <property type="protein sequence ID" value="KAF2250362.1"/>
    <property type="molecule type" value="Genomic_DNA"/>
</dbReference>
<protein>
    <submittedName>
        <fullName evidence="2">Uncharacterized protein</fullName>
    </submittedName>
</protein>
<feature type="region of interest" description="Disordered" evidence="1">
    <location>
        <begin position="85"/>
        <end position="133"/>
    </location>
</feature>
<dbReference type="RefSeq" id="XP_033685366.1">
    <property type="nucleotide sequence ID" value="XM_033828889.1"/>
</dbReference>
<organism evidence="2 3">
    <name type="scientific">Trematosphaeria pertusa</name>
    <dbReference type="NCBI Taxonomy" id="390896"/>
    <lineage>
        <taxon>Eukaryota</taxon>
        <taxon>Fungi</taxon>
        <taxon>Dikarya</taxon>
        <taxon>Ascomycota</taxon>
        <taxon>Pezizomycotina</taxon>
        <taxon>Dothideomycetes</taxon>
        <taxon>Pleosporomycetidae</taxon>
        <taxon>Pleosporales</taxon>
        <taxon>Massarineae</taxon>
        <taxon>Trematosphaeriaceae</taxon>
        <taxon>Trematosphaeria</taxon>
    </lineage>
</organism>
<accession>A0A6A6IKI4</accession>
<feature type="compositionally biased region" description="Polar residues" evidence="1">
    <location>
        <begin position="29"/>
        <end position="39"/>
    </location>
</feature>
<feature type="compositionally biased region" description="Polar residues" evidence="1">
    <location>
        <begin position="47"/>
        <end position="59"/>
    </location>
</feature>
<sequence>MRANTTTVLEPNETGAFDIELFVKSKLTASKSTKDSVQPMSPPVTIGTKQVTLSQDPASQTVDKVVLKENEEKLKAFLCIPFSSGPSQQAATDERRSSPSSAESRRTVDDSPQSRPLSATTPPTQHSTSPPSPMKGEYLKYFHTWAPQIPNQRFDPLASGFFPGFYEPILQHAPQYAGYGPQFLGTVGQCFYNGLYYNGANPQFCGPLDQGFAPQFNYIPSHGGYTWASPTGG</sequence>
<evidence type="ECO:0000313" key="2">
    <source>
        <dbReference type="EMBL" id="KAF2250362.1"/>
    </source>
</evidence>
<feature type="region of interest" description="Disordered" evidence="1">
    <location>
        <begin position="29"/>
        <end position="59"/>
    </location>
</feature>
<dbReference type="GeneID" id="54582219"/>
<proteinExistence type="predicted"/>
<dbReference type="AlphaFoldDB" id="A0A6A6IKI4"/>
<gene>
    <name evidence="2" type="ORF">BU26DRAFT_518753</name>
</gene>
<evidence type="ECO:0000313" key="3">
    <source>
        <dbReference type="Proteomes" id="UP000800094"/>
    </source>
</evidence>
<feature type="compositionally biased region" description="Low complexity" evidence="1">
    <location>
        <begin position="118"/>
        <end position="129"/>
    </location>
</feature>
<dbReference type="Proteomes" id="UP000800094">
    <property type="component" value="Unassembled WGS sequence"/>
</dbReference>
<keyword evidence="3" id="KW-1185">Reference proteome</keyword>
<reference evidence="2" key="1">
    <citation type="journal article" date="2020" name="Stud. Mycol.">
        <title>101 Dothideomycetes genomes: a test case for predicting lifestyles and emergence of pathogens.</title>
        <authorList>
            <person name="Haridas S."/>
            <person name="Albert R."/>
            <person name="Binder M."/>
            <person name="Bloem J."/>
            <person name="Labutti K."/>
            <person name="Salamov A."/>
            <person name="Andreopoulos B."/>
            <person name="Baker S."/>
            <person name="Barry K."/>
            <person name="Bills G."/>
            <person name="Bluhm B."/>
            <person name="Cannon C."/>
            <person name="Castanera R."/>
            <person name="Culley D."/>
            <person name="Daum C."/>
            <person name="Ezra D."/>
            <person name="Gonzalez J."/>
            <person name="Henrissat B."/>
            <person name="Kuo A."/>
            <person name="Liang C."/>
            <person name="Lipzen A."/>
            <person name="Lutzoni F."/>
            <person name="Magnuson J."/>
            <person name="Mondo S."/>
            <person name="Nolan M."/>
            <person name="Ohm R."/>
            <person name="Pangilinan J."/>
            <person name="Park H.-J."/>
            <person name="Ramirez L."/>
            <person name="Alfaro M."/>
            <person name="Sun H."/>
            <person name="Tritt A."/>
            <person name="Yoshinaga Y."/>
            <person name="Zwiers L.-H."/>
            <person name="Turgeon B."/>
            <person name="Goodwin S."/>
            <person name="Spatafora J."/>
            <person name="Crous P."/>
            <person name="Grigoriev I."/>
        </authorList>
    </citation>
    <scope>NUCLEOTIDE SEQUENCE</scope>
    <source>
        <strain evidence="2">CBS 122368</strain>
    </source>
</reference>
<name>A0A6A6IKI4_9PLEO</name>
<evidence type="ECO:0000256" key="1">
    <source>
        <dbReference type="SAM" id="MobiDB-lite"/>
    </source>
</evidence>